<sequence>MLKENFRKKISDKIIFYLERKEGSIFKDMPLEELLIWNLLSKPVPKDTKDIQECHNQIVWIRRITPCLLKKHREYKRKLGSYLGGYTDLIAMTYARLEHICKLYDEVDLPMKEFIQVAGLNEGDVKTFFNKYFYGIHKGMSNYMSYLNDGIESERTKYNEGFKWNRNGMPLFDLTTSFLIDYVIPKYKEQVGEKQYYDEFSNLFDNQLPMYTLKEDENGNKTLEQYYPRPKLIKGGK</sequence>
<accession>A0A0L0WCX2</accession>
<name>A0A0L0WCX2_GOTPU</name>
<dbReference type="Proteomes" id="UP000037267">
    <property type="component" value="Unassembled WGS sequence"/>
</dbReference>
<reference evidence="2" key="1">
    <citation type="submission" date="2015-07" db="EMBL/GenBank/DDBJ databases">
        <title>Draft genome sequence of the purine-degrading Gottschalkia purinilyticum DSM 1384 (formerly Clostridium purinilyticum).</title>
        <authorList>
            <person name="Poehlein A."/>
            <person name="Schiel-Bengelsdorf B."/>
            <person name="Bengelsdorf F.R."/>
            <person name="Daniel R."/>
            <person name="Duerre P."/>
        </authorList>
    </citation>
    <scope>NUCLEOTIDE SEQUENCE [LARGE SCALE GENOMIC DNA]</scope>
    <source>
        <strain evidence="2">DSM 1384</strain>
    </source>
</reference>
<proteinExistence type="predicted"/>
<dbReference type="RefSeq" id="WP_050354315.1">
    <property type="nucleotide sequence ID" value="NZ_LGSS01000003.1"/>
</dbReference>
<dbReference type="EMBL" id="LGSS01000003">
    <property type="protein sequence ID" value="KNF09318.1"/>
    <property type="molecule type" value="Genomic_DNA"/>
</dbReference>
<dbReference type="STRING" id="1503.CLPU_3c00960"/>
<dbReference type="OrthoDB" id="9898955at2"/>
<gene>
    <name evidence="1" type="ORF">CLPU_3c00960</name>
</gene>
<comment type="caution">
    <text evidence="1">The sequence shown here is derived from an EMBL/GenBank/DDBJ whole genome shotgun (WGS) entry which is preliminary data.</text>
</comment>
<evidence type="ECO:0000313" key="2">
    <source>
        <dbReference type="Proteomes" id="UP000037267"/>
    </source>
</evidence>
<protein>
    <submittedName>
        <fullName evidence="1">Uncharacterized protein</fullName>
    </submittedName>
</protein>
<evidence type="ECO:0000313" key="1">
    <source>
        <dbReference type="EMBL" id="KNF09318.1"/>
    </source>
</evidence>
<keyword evidence="2" id="KW-1185">Reference proteome</keyword>
<dbReference type="AlphaFoldDB" id="A0A0L0WCX2"/>
<organism evidence="1 2">
    <name type="scientific">Gottschalkia purinilytica</name>
    <name type="common">Clostridium purinilyticum</name>
    <dbReference type="NCBI Taxonomy" id="1503"/>
    <lineage>
        <taxon>Bacteria</taxon>
        <taxon>Bacillati</taxon>
        <taxon>Bacillota</taxon>
        <taxon>Tissierellia</taxon>
        <taxon>Tissierellales</taxon>
        <taxon>Gottschalkiaceae</taxon>
        <taxon>Gottschalkia</taxon>
    </lineage>
</organism>